<evidence type="ECO:0000313" key="2">
    <source>
        <dbReference type="Proteomes" id="UP001246858"/>
    </source>
</evidence>
<sequence length="345" mass="39803">MKTLYGLLIALLISAGAIALLCYSPERQVKNGFNRKDIYIAKKLNELDMKYNSYFISGLSDSRIFLGNYNAPLRLFGCSYSLTDTRYEKIPFTYSSKINWQLAKMQVDSPWLYLTEYKTPSFVSAKVPFKNERNHILQSIQAELILALSPNSVIINGYDAELKQKVLQKITLQPKLNQTNKHAHQSQQDGSFSIDGFMFLNKEKGTILFVYYYRNDFVCLDTNLNLRYTGKTIDTNSKAKIKVAEIEKDGKKLRTLAAPPLYVNKRGYSNGNYIYIQSALMADNENKEKFKQHEVIDVYLQDNGEYSHSIYLPKYKDKKLTGFAVRGRALIALHERYLIKYSIRD</sequence>
<accession>A0ACC6KW63</accession>
<dbReference type="EMBL" id="JAVDTF010000001">
    <property type="protein sequence ID" value="MDR6783318.1"/>
    <property type="molecule type" value="Genomic_DNA"/>
</dbReference>
<organism evidence="1 2">
    <name type="scientific">Pedobacter africanus</name>
    <dbReference type="NCBI Taxonomy" id="151894"/>
    <lineage>
        <taxon>Bacteria</taxon>
        <taxon>Pseudomonadati</taxon>
        <taxon>Bacteroidota</taxon>
        <taxon>Sphingobacteriia</taxon>
        <taxon>Sphingobacteriales</taxon>
        <taxon>Sphingobacteriaceae</taxon>
        <taxon>Pedobacter</taxon>
    </lineage>
</organism>
<proteinExistence type="predicted"/>
<dbReference type="Proteomes" id="UP001246858">
    <property type="component" value="Unassembled WGS sequence"/>
</dbReference>
<protein>
    <submittedName>
        <fullName evidence="1">Uncharacterized protein</fullName>
    </submittedName>
</protein>
<keyword evidence="2" id="KW-1185">Reference proteome</keyword>
<name>A0ACC6KW63_9SPHI</name>
<evidence type="ECO:0000313" key="1">
    <source>
        <dbReference type="EMBL" id="MDR6783318.1"/>
    </source>
</evidence>
<gene>
    <name evidence="1" type="ORF">J2X78_001870</name>
</gene>
<comment type="caution">
    <text evidence="1">The sequence shown here is derived from an EMBL/GenBank/DDBJ whole genome shotgun (WGS) entry which is preliminary data.</text>
</comment>
<reference evidence="1" key="1">
    <citation type="submission" date="2023-07" db="EMBL/GenBank/DDBJ databases">
        <title>Sorghum-associated microbial communities from plants grown in Nebraska, USA.</title>
        <authorList>
            <person name="Schachtman D."/>
        </authorList>
    </citation>
    <scope>NUCLEOTIDE SEQUENCE</scope>
    <source>
        <strain evidence="1">2697</strain>
    </source>
</reference>